<dbReference type="InterPro" id="IPR001753">
    <property type="entry name" value="Enoyl-CoA_hydra/iso"/>
</dbReference>
<comment type="caution">
    <text evidence="5">The sequence shown here is derived from an EMBL/GenBank/DDBJ whole genome shotgun (WGS) entry which is preliminary data.</text>
</comment>
<dbReference type="Gene3D" id="3.90.226.10">
    <property type="entry name" value="2-enoyl-CoA Hydratase, Chain A, domain 1"/>
    <property type="match status" value="1"/>
</dbReference>
<keyword evidence="2" id="KW-0443">Lipid metabolism</keyword>
<dbReference type="CDD" id="cd06558">
    <property type="entry name" value="crotonase-like"/>
    <property type="match status" value="1"/>
</dbReference>
<dbReference type="EMBL" id="SOFY01000062">
    <property type="protein sequence ID" value="TFC44720.1"/>
    <property type="molecule type" value="Genomic_DNA"/>
</dbReference>
<dbReference type="SUPFAM" id="SSF52096">
    <property type="entry name" value="ClpP/crotonase"/>
    <property type="match status" value="1"/>
</dbReference>
<evidence type="ECO:0000256" key="3">
    <source>
        <dbReference type="ARBA" id="ARBA00023239"/>
    </source>
</evidence>
<sequence>MADQIAFIRLHRPERLNAASPQLVADLKRALDQAAAQHALVTVISGDGRAFCAGHDLKAETLPPDSPEALEHLHALQGITRLLRDSATVSIAAVHGYALGAGMEFALSCDFIVADAGTQFGFPEVSVGLSVTGGISYLLPQAVGLPMAKELILLGETFGAEKAKSLGLINRVTAPGDHLRVAEELARRLLALPHRALSLAKEAFESAVRPQVETAMKLEIQNALLTGDSADAADARDQFATTGSRPAGSGQ</sequence>
<dbReference type="PANTHER" id="PTHR11941">
    <property type="entry name" value="ENOYL-COA HYDRATASE-RELATED"/>
    <property type="match status" value="1"/>
</dbReference>
<evidence type="ECO:0000313" key="6">
    <source>
        <dbReference type="Proteomes" id="UP000297403"/>
    </source>
</evidence>
<comment type="similarity">
    <text evidence="1 4">Belongs to the enoyl-CoA hydratase/isomerase family.</text>
</comment>
<reference evidence="5 6" key="1">
    <citation type="submission" date="2019-03" db="EMBL/GenBank/DDBJ databases">
        <title>Genomics of glacier-inhabiting Cryobacterium strains.</title>
        <authorList>
            <person name="Liu Q."/>
            <person name="Xin Y.-H."/>
        </authorList>
    </citation>
    <scope>NUCLEOTIDE SEQUENCE [LARGE SCALE GENOMIC DNA]</scope>
    <source>
        <strain evidence="6">TMT1-22</strain>
    </source>
</reference>
<dbReference type="AlphaFoldDB" id="A0AAQ2HFE3"/>
<dbReference type="GO" id="GO:0006635">
    <property type="term" value="P:fatty acid beta-oxidation"/>
    <property type="evidence" value="ECO:0007669"/>
    <property type="project" value="TreeGrafter"/>
</dbReference>
<evidence type="ECO:0000256" key="2">
    <source>
        <dbReference type="ARBA" id="ARBA00023098"/>
    </source>
</evidence>
<keyword evidence="6" id="KW-1185">Reference proteome</keyword>
<organism evidence="5 6">
    <name type="scientific">Cryobacterium shii</name>
    <dbReference type="NCBI Taxonomy" id="1259235"/>
    <lineage>
        <taxon>Bacteria</taxon>
        <taxon>Bacillati</taxon>
        <taxon>Actinomycetota</taxon>
        <taxon>Actinomycetes</taxon>
        <taxon>Micrococcales</taxon>
        <taxon>Microbacteriaceae</taxon>
        <taxon>Cryobacterium</taxon>
    </lineage>
</organism>
<dbReference type="Pfam" id="PF00378">
    <property type="entry name" value="ECH_1"/>
    <property type="match status" value="1"/>
</dbReference>
<evidence type="ECO:0000313" key="5">
    <source>
        <dbReference type="EMBL" id="TFC44720.1"/>
    </source>
</evidence>
<dbReference type="PANTHER" id="PTHR11941:SF169">
    <property type="entry name" value="(7AS)-7A-METHYL-1,5-DIOXO-2,3,5,6,7,7A-HEXAHYDRO-1H-INDENE-CARBOXYL-COA HYDROLASE"/>
    <property type="match status" value="1"/>
</dbReference>
<gene>
    <name evidence="5" type="ORF">E3O49_11485</name>
</gene>
<name>A0AAQ2HFE3_9MICO</name>
<dbReference type="Proteomes" id="UP000297403">
    <property type="component" value="Unassembled WGS sequence"/>
</dbReference>
<dbReference type="PROSITE" id="PS00166">
    <property type="entry name" value="ENOYL_COA_HYDRATASE"/>
    <property type="match status" value="1"/>
</dbReference>
<dbReference type="InterPro" id="IPR018376">
    <property type="entry name" value="Enoyl-CoA_hyd/isom_CS"/>
</dbReference>
<dbReference type="GO" id="GO:0016829">
    <property type="term" value="F:lyase activity"/>
    <property type="evidence" value="ECO:0007669"/>
    <property type="project" value="UniProtKB-KW"/>
</dbReference>
<keyword evidence="3" id="KW-0456">Lyase</keyword>
<evidence type="ECO:0000256" key="1">
    <source>
        <dbReference type="ARBA" id="ARBA00005254"/>
    </source>
</evidence>
<evidence type="ECO:0000256" key="4">
    <source>
        <dbReference type="RuleBase" id="RU003707"/>
    </source>
</evidence>
<dbReference type="InterPro" id="IPR029045">
    <property type="entry name" value="ClpP/crotonase-like_dom_sf"/>
</dbReference>
<accession>A0AAQ2HFE3</accession>
<proteinExistence type="inferred from homology"/>
<protein>
    <submittedName>
        <fullName evidence="5">Enoyl-CoA hydratase/isomerase family protein</fullName>
    </submittedName>
</protein>